<organism evidence="3">
    <name type="scientific">uncultured Thiotrichaceae bacterium</name>
    <dbReference type="NCBI Taxonomy" id="298394"/>
    <lineage>
        <taxon>Bacteria</taxon>
        <taxon>Pseudomonadati</taxon>
        <taxon>Pseudomonadota</taxon>
        <taxon>Gammaproteobacteria</taxon>
        <taxon>Thiotrichales</taxon>
        <taxon>Thiotrichaceae</taxon>
        <taxon>environmental samples</taxon>
    </lineage>
</organism>
<sequence>MLAFSIGLLSTLHCFGMCGGIVGALTMSLDPKVRNDKRQLFKYSMAYNIGRIVSYITAGVILGFLGQAFLQAFMPEGTATFLRILTAILVIILGIFIARWIPQISLIEKLGLPIWKHLEPIGRKVMPIKKPSHAFTFGLIWGWLPCGLVYYALVLALTTESAIDAGIFMALFGAGTLAPMVGASMFAGKLTHFHRAPWLRNVSGGILVFVGIISLFLIFGHHEDHSLHMHH</sequence>
<dbReference type="AlphaFoldDB" id="A0A6S6UG70"/>
<reference evidence="3" key="1">
    <citation type="submission" date="2020-01" db="EMBL/GenBank/DDBJ databases">
        <authorList>
            <person name="Meier V. D."/>
            <person name="Meier V D."/>
        </authorList>
    </citation>
    <scope>NUCLEOTIDE SEQUENCE</scope>
    <source>
        <strain evidence="3">HLG_WM_MAG_07</strain>
    </source>
</reference>
<feature type="transmembrane region" description="Helical" evidence="1">
    <location>
        <begin position="134"/>
        <end position="153"/>
    </location>
</feature>
<feature type="domain" description="Urease accessory protein UreH-like transmembrane" evidence="2">
    <location>
        <begin position="3"/>
        <end position="212"/>
    </location>
</feature>
<evidence type="ECO:0000256" key="1">
    <source>
        <dbReference type="SAM" id="Phobius"/>
    </source>
</evidence>
<dbReference type="PANTHER" id="PTHR42208">
    <property type="entry name" value="HEAVY METAL TRANSPORTER-RELATED"/>
    <property type="match status" value="1"/>
</dbReference>
<keyword evidence="1" id="KW-1133">Transmembrane helix</keyword>
<protein>
    <submittedName>
        <fullName evidence="3">Heavy-metal-associated domain (N-terminus) and membrane-bounded cytochrome biogenesis cycZ-like domain, possible membrane copper tolerance protein</fullName>
    </submittedName>
</protein>
<feature type="transmembrane region" description="Helical" evidence="1">
    <location>
        <begin position="81"/>
        <end position="101"/>
    </location>
</feature>
<feature type="transmembrane region" description="Helical" evidence="1">
    <location>
        <begin position="198"/>
        <end position="219"/>
    </location>
</feature>
<dbReference type="EMBL" id="CACVAY010000146">
    <property type="protein sequence ID" value="CAA6828067.1"/>
    <property type="molecule type" value="Genomic_DNA"/>
</dbReference>
<accession>A0A6S6UG70</accession>
<gene>
    <name evidence="3" type="ORF">HELGO_WM8839</name>
</gene>
<feature type="transmembrane region" description="Helical" evidence="1">
    <location>
        <begin position="6"/>
        <end position="29"/>
    </location>
</feature>
<dbReference type="PANTHER" id="PTHR42208:SF1">
    <property type="entry name" value="HEAVY METAL TRANSPORTER"/>
    <property type="match status" value="1"/>
</dbReference>
<keyword evidence="1" id="KW-0472">Membrane</keyword>
<evidence type="ECO:0000313" key="3">
    <source>
        <dbReference type="EMBL" id="CAA6828067.1"/>
    </source>
</evidence>
<proteinExistence type="predicted"/>
<dbReference type="InterPro" id="IPR039447">
    <property type="entry name" value="UreH-like_TM_dom"/>
</dbReference>
<dbReference type="Pfam" id="PF13386">
    <property type="entry name" value="DsbD_2"/>
    <property type="match status" value="1"/>
</dbReference>
<feature type="transmembrane region" description="Helical" evidence="1">
    <location>
        <begin position="49"/>
        <end position="69"/>
    </location>
</feature>
<keyword evidence="1" id="KW-0812">Transmembrane</keyword>
<feature type="transmembrane region" description="Helical" evidence="1">
    <location>
        <begin position="165"/>
        <end position="186"/>
    </location>
</feature>
<evidence type="ECO:0000259" key="2">
    <source>
        <dbReference type="Pfam" id="PF13386"/>
    </source>
</evidence>
<name>A0A6S6UG70_9GAMM</name>